<dbReference type="PANTHER" id="PTHR24359:SF39">
    <property type="entry name" value="PROTEIN KINASE DOMAIN-CONTAINING PROTEIN"/>
    <property type="match status" value="1"/>
</dbReference>
<dbReference type="PROSITE" id="PS50011">
    <property type="entry name" value="PROTEIN_KINASE_DOM"/>
    <property type="match status" value="1"/>
</dbReference>
<keyword evidence="1" id="KW-1133">Transmembrane helix</keyword>
<keyword evidence="1" id="KW-0812">Transmembrane</keyword>
<keyword evidence="1" id="KW-0472">Membrane</keyword>
<protein>
    <recommendedName>
        <fullName evidence="2">Protein kinase domain-containing protein</fullName>
    </recommendedName>
</protein>
<evidence type="ECO:0000313" key="3">
    <source>
        <dbReference type="EMBL" id="CAJ0953410.1"/>
    </source>
</evidence>
<dbReference type="InterPro" id="IPR000719">
    <property type="entry name" value="Prot_kinase_dom"/>
</dbReference>
<dbReference type="SUPFAM" id="SSF56112">
    <property type="entry name" value="Protein kinase-like (PK-like)"/>
    <property type="match status" value="1"/>
</dbReference>
<organism evidence="3 4">
    <name type="scientific">Ranitomeya imitator</name>
    <name type="common">mimic poison frog</name>
    <dbReference type="NCBI Taxonomy" id="111125"/>
    <lineage>
        <taxon>Eukaryota</taxon>
        <taxon>Metazoa</taxon>
        <taxon>Chordata</taxon>
        <taxon>Craniata</taxon>
        <taxon>Vertebrata</taxon>
        <taxon>Euteleostomi</taxon>
        <taxon>Amphibia</taxon>
        <taxon>Batrachia</taxon>
        <taxon>Anura</taxon>
        <taxon>Neobatrachia</taxon>
        <taxon>Hyloidea</taxon>
        <taxon>Dendrobatidae</taxon>
        <taxon>Dendrobatinae</taxon>
        <taxon>Ranitomeya</taxon>
    </lineage>
</organism>
<dbReference type="Pfam" id="PF00069">
    <property type="entry name" value="Pkinase"/>
    <property type="match status" value="1"/>
</dbReference>
<dbReference type="PROSITE" id="PS00108">
    <property type="entry name" value="PROTEIN_KINASE_ST"/>
    <property type="match status" value="1"/>
</dbReference>
<accession>A0ABN9LXF5</accession>
<dbReference type="Proteomes" id="UP001176940">
    <property type="component" value="Unassembled WGS sequence"/>
</dbReference>
<sequence length="257" mass="29859">QTVAIKMSKKKTPEYNFFLEYCISQTLSGHRNIILTHDIFFQTSRDFVFVQEVAPAGNLQSIIKPKVGMQEDMLKRCVPQIASALDFMHNRGMVHRDIKPNNILLMDTECHWIKLADFGLTRLQGTYVPFVPWYKPYYAPEHCCLRPGDQLLLHPSLDVWAFGVVLYVALFGLFPWRGAVRGDQYYKGFAWWQVGRDLSKAPQKWQKITVEAREMFWELLEINAGQRGSAIDILKYMHLPWKDEASSETKNPDMLNL</sequence>
<dbReference type="PANTHER" id="PTHR24359">
    <property type="entry name" value="SERINE/THREONINE-PROTEIN KINASE SBK1"/>
    <property type="match status" value="1"/>
</dbReference>
<proteinExistence type="predicted"/>
<gene>
    <name evidence="3" type="ORF">RIMI_LOCUS14301836</name>
</gene>
<feature type="domain" description="Protein kinase" evidence="2">
    <location>
        <begin position="1"/>
        <end position="239"/>
    </location>
</feature>
<dbReference type="InterPro" id="IPR011009">
    <property type="entry name" value="Kinase-like_dom_sf"/>
</dbReference>
<name>A0ABN9LXF5_9NEOB</name>
<dbReference type="SMART" id="SM00220">
    <property type="entry name" value="S_TKc"/>
    <property type="match status" value="1"/>
</dbReference>
<feature type="transmembrane region" description="Helical" evidence="1">
    <location>
        <begin position="159"/>
        <end position="176"/>
    </location>
</feature>
<comment type="caution">
    <text evidence="3">The sequence shown here is derived from an EMBL/GenBank/DDBJ whole genome shotgun (WGS) entry which is preliminary data.</text>
</comment>
<evidence type="ECO:0000313" key="4">
    <source>
        <dbReference type="Proteomes" id="UP001176940"/>
    </source>
</evidence>
<dbReference type="EMBL" id="CAUEEQ010036661">
    <property type="protein sequence ID" value="CAJ0953410.1"/>
    <property type="molecule type" value="Genomic_DNA"/>
</dbReference>
<reference evidence="3" key="1">
    <citation type="submission" date="2023-07" db="EMBL/GenBank/DDBJ databases">
        <authorList>
            <person name="Stuckert A."/>
        </authorList>
    </citation>
    <scope>NUCLEOTIDE SEQUENCE</scope>
</reference>
<keyword evidence="4" id="KW-1185">Reference proteome</keyword>
<dbReference type="InterPro" id="IPR008271">
    <property type="entry name" value="Ser/Thr_kinase_AS"/>
</dbReference>
<evidence type="ECO:0000256" key="1">
    <source>
        <dbReference type="SAM" id="Phobius"/>
    </source>
</evidence>
<dbReference type="Gene3D" id="1.10.510.10">
    <property type="entry name" value="Transferase(Phosphotransferase) domain 1"/>
    <property type="match status" value="1"/>
</dbReference>
<evidence type="ECO:0000259" key="2">
    <source>
        <dbReference type="PROSITE" id="PS50011"/>
    </source>
</evidence>
<feature type="non-terminal residue" evidence="3">
    <location>
        <position position="1"/>
    </location>
</feature>